<dbReference type="CDD" id="cd00063">
    <property type="entry name" value="FN3"/>
    <property type="match status" value="2"/>
</dbReference>
<dbReference type="SUPFAM" id="SSF63829">
    <property type="entry name" value="Calcium-dependent phosphotriesterase"/>
    <property type="match status" value="1"/>
</dbReference>
<sequence>MSLSKSGLLFAYDESNSKIYKIVASSPYQAGRLFEVPSAPAQVTALSDNAKVELTWEGNAAAENVTGYNVYRGTTANTVNEKLNTSLVTGTTFTDNAAVNEVTYYYAITAVNDAGESLKSGDVTATPRVPSVSTYPVTAFTGTGDKAYSEGNSNEAVSASINAPWGITRDASGNTYIVDAENYCIRKVTVDGIISVVAGTPGVTSRDEASGPALSAKFSYPMGIAVDADGNLYVADNDRIYKVDQKTQSISKIGDVFACNGLALSNGVLYATSLTSHTSTAVGQIIKIDLTNYNTNTIAIGGHPQAVAIDAFGNLLSLDNSSGLLKKVDTNGNIVTVASGFPYAGGIAFDKNGNVYVTSWDSNIYKLDAGTYAKSIITVPNSESLVGVVSDEKDNLYVTDYSKNQVFKVIFYLDAPINLNTTAGNGKVDLTWDAVKDATSYKIYYGENANNLSSVESTVSGTSKTISGLNNGTTYYFTVVSVNEGVESNPSATESAVPEALSTAPAFTSTPVININENTPYSYPLAATDVNGDAFTFSADKIPSWLRLQQSPITEFGDAITKPGAMAYDDKGNLYVTNSSFSDAKIFKISPDGTTTILADRANGTIFSMIVHDRYLYIPYYDYNKITRLSLDNPENGEEVFLDYYSGAMLLAVKDNDLYIASSFSLRKVNFETKVSSNIASTDKLFQGICFDKNGILYLTADNSVMKYEDNNFTAVYSGLLSAQDIQFDSKGDLFITTGNGIIKASASSYSSVYEGEARRMLLTPQGIPVFTPLSGNNVLKLQQSSALVGVPTHANVGSHDVILKVSDGTLFSEQSFTITVKDVTAPTVAVTSSQSSPAKGDFQVTFTFSEEIAGFAVEDVTAVNATVSDLQTTDNLTFTAKIDPTSDGEVNLKVKAAAVTDKVGNPNIASDLFLLIYDGAPLGYAVSFNEALINADNLTSASLHVSGAEIGTTLFYSISSSKGGDPVAGSIIVWNVEFDIIPLDLSGLNDGTLTVSMYLEDAAGNRGDEVTAQAEKAMRKIISVQVPEVIKVPLKTTYEKLPLPLTVEVTYATGEKEQIEVIWNQGVYTGLVPGVYTLTGQLVLLPKTSNLGGIVATVEIEVVSELDIINAFSPDGDGINDTWVVPNLRFYNNVEIEVFDRSGVRLFRTTNPEEGWNGQDRNGQVRQGAFFYIIQVKDTGMVKKGVVTVLKK</sequence>
<feature type="domain" description="Fibronectin type-III" evidence="3">
    <location>
        <begin position="415"/>
        <end position="506"/>
    </location>
</feature>
<dbReference type="Pfam" id="PF19078">
    <property type="entry name" value="Big_12"/>
    <property type="match status" value="1"/>
</dbReference>
<dbReference type="NCBIfam" id="TIGR04131">
    <property type="entry name" value="Bac_Flav_CTERM"/>
    <property type="match status" value="1"/>
</dbReference>
<dbReference type="Gene3D" id="2.130.10.10">
    <property type="entry name" value="YVTN repeat-like/Quinoprotein amine dehydrogenase"/>
    <property type="match status" value="1"/>
</dbReference>
<organism evidence="4 5">
    <name type="scientific">Pontibacter silvestris</name>
    <dbReference type="NCBI Taxonomy" id="2305183"/>
    <lineage>
        <taxon>Bacteria</taxon>
        <taxon>Pseudomonadati</taxon>
        <taxon>Bacteroidota</taxon>
        <taxon>Cytophagia</taxon>
        <taxon>Cytophagales</taxon>
        <taxon>Hymenobacteraceae</taxon>
        <taxon>Pontibacter</taxon>
    </lineage>
</organism>
<evidence type="ECO:0000259" key="3">
    <source>
        <dbReference type="PROSITE" id="PS50853"/>
    </source>
</evidence>
<dbReference type="Pfam" id="PF00041">
    <property type="entry name" value="fn3"/>
    <property type="match status" value="1"/>
</dbReference>
<evidence type="ECO:0000313" key="5">
    <source>
        <dbReference type="Proteomes" id="UP001597369"/>
    </source>
</evidence>
<keyword evidence="5" id="KW-1185">Reference proteome</keyword>
<dbReference type="SMART" id="SM00060">
    <property type="entry name" value="FN3"/>
    <property type="match status" value="2"/>
</dbReference>
<dbReference type="PROSITE" id="PS51125">
    <property type="entry name" value="NHL"/>
    <property type="match status" value="1"/>
</dbReference>
<dbReference type="InterPro" id="IPR050952">
    <property type="entry name" value="TRIM-NHL_E3_ligases"/>
</dbReference>
<accession>A0ABW4X396</accession>
<dbReference type="PANTHER" id="PTHR24104">
    <property type="entry name" value="E3 UBIQUITIN-PROTEIN LIGASE NHLRC1-RELATED"/>
    <property type="match status" value="1"/>
</dbReference>
<dbReference type="Pfam" id="PF07532">
    <property type="entry name" value="Big_4"/>
    <property type="match status" value="1"/>
</dbReference>
<feature type="domain" description="Fibronectin type-III" evidence="3">
    <location>
        <begin position="36"/>
        <end position="132"/>
    </location>
</feature>
<gene>
    <name evidence="4" type="ORF">ACFSKU_17880</name>
</gene>
<name>A0ABW4X396_9BACT</name>
<dbReference type="Proteomes" id="UP001597369">
    <property type="component" value="Unassembled WGS sequence"/>
</dbReference>
<dbReference type="InterPro" id="IPR026341">
    <property type="entry name" value="T9SS_type_B"/>
</dbReference>
<dbReference type="Pfam" id="PF13585">
    <property type="entry name" value="CHU_C"/>
    <property type="match status" value="1"/>
</dbReference>
<dbReference type="SUPFAM" id="SSF49265">
    <property type="entry name" value="Fibronectin type III"/>
    <property type="match status" value="1"/>
</dbReference>
<dbReference type="Gene3D" id="2.60.40.10">
    <property type="entry name" value="Immunoglobulins"/>
    <property type="match status" value="3"/>
</dbReference>
<dbReference type="InterPro" id="IPR003961">
    <property type="entry name" value="FN3_dom"/>
</dbReference>
<evidence type="ECO:0000313" key="4">
    <source>
        <dbReference type="EMBL" id="MFD2068765.1"/>
    </source>
</evidence>
<evidence type="ECO:0000256" key="1">
    <source>
        <dbReference type="ARBA" id="ARBA00022737"/>
    </source>
</evidence>
<dbReference type="Gene3D" id="2.120.10.30">
    <property type="entry name" value="TolB, C-terminal domain"/>
    <property type="match status" value="1"/>
</dbReference>
<dbReference type="EMBL" id="JBHUHV010000054">
    <property type="protein sequence ID" value="MFD2068765.1"/>
    <property type="molecule type" value="Genomic_DNA"/>
</dbReference>
<proteinExistence type="predicted"/>
<dbReference type="InterPro" id="IPR013783">
    <property type="entry name" value="Ig-like_fold"/>
</dbReference>
<protein>
    <submittedName>
        <fullName evidence="4">Gliding motility-associated C-terminal domain-containing protein</fullName>
    </submittedName>
</protein>
<dbReference type="InterPro" id="IPR001258">
    <property type="entry name" value="NHL_repeat"/>
</dbReference>
<dbReference type="InterPro" id="IPR044048">
    <property type="entry name" value="Big_12"/>
</dbReference>
<comment type="caution">
    <text evidence="4">The sequence shown here is derived from an EMBL/GenBank/DDBJ whole genome shotgun (WGS) entry which is preliminary data.</text>
</comment>
<feature type="repeat" description="NHL" evidence="2">
    <location>
        <begin position="218"/>
        <end position="246"/>
    </location>
</feature>
<keyword evidence="1" id="KW-0677">Repeat</keyword>
<dbReference type="InterPro" id="IPR015943">
    <property type="entry name" value="WD40/YVTN_repeat-like_dom_sf"/>
</dbReference>
<dbReference type="PROSITE" id="PS50853">
    <property type="entry name" value="FN3"/>
    <property type="match status" value="2"/>
</dbReference>
<dbReference type="InterPro" id="IPR036116">
    <property type="entry name" value="FN3_sf"/>
</dbReference>
<evidence type="ECO:0000256" key="2">
    <source>
        <dbReference type="PROSITE-ProRule" id="PRU00504"/>
    </source>
</evidence>
<dbReference type="SUPFAM" id="SSF101898">
    <property type="entry name" value="NHL repeat"/>
    <property type="match status" value="1"/>
</dbReference>
<reference evidence="5" key="1">
    <citation type="journal article" date="2019" name="Int. J. Syst. Evol. Microbiol.">
        <title>The Global Catalogue of Microorganisms (GCM) 10K type strain sequencing project: providing services to taxonomists for standard genome sequencing and annotation.</title>
        <authorList>
            <consortium name="The Broad Institute Genomics Platform"/>
            <consortium name="The Broad Institute Genome Sequencing Center for Infectious Disease"/>
            <person name="Wu L."/>
            <person name="Ma J."/>
        </authorList>
    </citation>
    <scope>NUCLEOTIDE SEQUENCE [LARGE SCALE GENOMIC DNA]</scope>
    <source>
        <strain evidence="5">JCM 16545</strain>
    </source>
</reference>
<dbReference type="RefSeq" id="WP_229959236.1">
    <property type="nucleotide sequence ID" value="NZ_JAJJWI010000004.1"/>
</dbReference>
<dbReference type="InterPro" id="IPR011081">
    <property type="entry name" value="Big_4"/>
</dbReference>
<dbReference type="InterPro" id="IPR011042">
    <property type="entry name" value="6-blade_b-propeller_TolB-like"/>
</dbReference>